<feature type="domain" description="Centromere protein J C-terminal" evidence="3">
    <location>
        <begin position="180"/>
        <end position="214"/>
    </location>
</feature>
<dbReference type="PANTHER" id="PTHR10331">
    <property type="entry name" value="T COMPLEX PROTEIN 10"/>
    <property type="match status" value="1"/>
</dbReference>
<evidence type="ECO:0000256" key="1">
    <source>
        <dbReference type="ARBA" id="ARBA00005627"/>
    </source>
</evidence>
<evidence type="ECO:0000256" key="2">
    <source>
        <dbReference type="SAM" id="MobiDB-lite"/>
    </source>
</evidence>
<dbReference type="InterPro" id="IPR026581">
    <property type="entry name" value="TCP10L/CENPJ"/>
</dbReference>
<feature type="compositionally biased region" description="Low complexity" evidence="2">
    <location>
        <begin position="13"/>
        <end position="26"/>
    </location>
</feature>
<feature type="domain" description="Centromere protein J C-terminal" evidence="3">
    <location>
        <begin position="219"/>
        <end position="248"/>
    </location>
</feature>
<dbReference type="Gene3D" id="2.60.450.20">
    <property type="match status" value="1"/>
</dbReference>
<proteinExistence type="inferred from homology"/>
<dbReference type="InterPro" id="IPR047002">
    <property type="entry name" value="Tcp10_C_sf"/>
</dbReference>
<dbReference type="OMA" id="NDQTIAM"/>
<name>A0A8C4ZPY4_GADMO</name>
<feature type="region of interest" description="Disordered" evidence="2">
    <location>
        <begin position="1"/>
        <end position="83"/>
    </location>
</feature>
<dbReference type="GeneTree" id="ENSGT00530000063927"/>
<feature type="domain" description="Centromere protein J C-terminal" evidence="3">
    <location>
        <begin position="72"/>
        <end position="103"/>
    </location>
</feature>
<dbReference type="GO" id="GO:0061511">
    <property type="term" value="P:centriole elongation"/>
    <property type="evidence" value="ECO:0007669"/>
    <property type="project" value="TreeGrafter"/>
</dbReference>
<comment type="similarity">
    <text evidence="1">Belongs to the TCP10 family.</text>
</comment>
<sequence>MKSSLRKPAGPVSSSSSSSSSASSSAEETPSARPPDKTLVPEPPLPPLQTALTTKRPLLPHVEEVNESPESNHEVTTYPDGKTEQVLPCGGRLIVFANGTRKELSADGLATTMTFFNGDTKQVMADQRVVYYYAEAQTTHTTFPNGMEILQFPNLQNEKHFPDGRKEITFPDQTVKTLFPDGREECVIIDGTVIHVSPDGTKEIQFNTGQKEVHTADYKRREYPDGTVKTVFSDGRQETRYPTGRLRIKDKDGNVLSDNKCRPQNTSRHLKSSLSVAPWWGGWPPWV</sequence>
<evidence type="ECO:0000313" key="5">
    <source>
        <dbReference type="Proteomes" id="UP000694546"/>
    </source>
</evidence>
<dbReference type="GO" id="GO:0005814">
    <property type="term" value="C:centriole"/>
    <property type="evidence" value="ECO:0007669"/>
    <property type="project" value="TreeGrafter"/>
</dbReference>
<dbReference type="Pfam" id="PF07202">
    <property type="entry name" value="Tcp10_C"/>
    <property type="match status" value="3"/>
</dbReference>
<accession>A0A8C4ZPY4</accession>
<dbReference type="Ensembl" id="ENSGMOT00000017129.2">
    <property type="protein sequence ID" value="ENSGMOP00000016710.2"/>
    <property type="gene ID" value="ENSGMOG00000015586.2"/>
</dbReference>
<organism evidence="4 5">
    <name type="scientific">Gadus morhua</name>
    <name type="common">Atlantic cod</name>
    <dbReference type="NCBI Taxonomy" id="8049"/>
    <lineage>
        <taxon>Eukaryota</taxon>
        <taxon>Metazoa</taxon>
        <taxon>Chordata</taxon>
        <taxon>Craniata</taxon>
        <taxon>Vertebrata</taxon>
        <taxon>Euteleostomi</taxon>
        <taxon>Actinopterygii</taxon>
        <taxon>Neopterygii</taxon>
        <taxon>Teleostei</taxon>
        <taxon>Neoteleostei</taxon>
        <taxon>Acanthomorphata</taxon>
        <taxon>Zeiogadaria</taxon>
        <taxon>Gadariae</taxon>
        <taxon>Gadiformes</taxon>
        <taxon>Gadoidei</taxon>
        <taxon>Gadidae</taxon>
        <taxon>Gadus</taxon>
    </lineage>
</organism>
<dbReference type="GO" id="GO:0060271">
    <property type="term" value="P:cilium assembly"/>
    <property type="evidence" value="ECO:0007669"/>
    <property type="project" value="TreeGrafter"/>
</dbReference>
<dbReference type="GO" id="GO:0015631">
    <property type="term" value="F:tubulin binding"/>
    <property type="evidence" value="ECO:0007669"/>
    <property type="project" value="TreeGrafter"/>
</dbReference>
<reference evidence="4" key="2">
    <citation type="submission" date="2025-09" db="UniProtKB">
        <authorList>
            <consortium name="Ensembl"/>
        </authorList>
    </citation>
    <scope>IDENTIFICATION</scope>
</reference>
<evidence type="ECO:0000259" key="3">
    <source>
        <dbReference type="Pfam" id="PF07202"/>
    </source>
</evidence>
<dbReference type="GO" id="GO:0005813">
    <property type="term" value="C:centrosome"/>
    <property type="evidence" value="ECO:0007669"/>
    <property type="project" value="TreeGrafter"/>
</dbReference>
<evidence type="ECO:0000313" key="4">
    <source>
        <dbReference type="Ensembl" id="ENSGMOP00000016710.2"/>
    </source>
</evidence>
<dbReference type="AlphaFoldDB" id="A0A8C4ZPY4"/>
<dbReference type="Proteomes" id="UP000694546">
    <property type="component" value="Chromosome 20"/>
</dbReference>
<reference evidence="4" key="1">
    <citation type="submission" date="2025-08" db="UniProtKB">
        <authorList>
            <consortium name="Ensembl"/>
        </authorList>
    </citation>
    <scope>IDENTIFICATION</scope>
</reference>
<dbReference type="PANTHER" id="PTHR10331:SF27">
    <property type="entry name" value="CENTROMERE PROTEIN J"/>
    <property type="match status" value="1"/>
</dbReference>
<keyword evidence="5" id="KW-1185">Reference proteome</keyword>
<dbReference type="InterPro" id="IPR009852">
    <property type="entry name" value="CENPJ_C_dom"/>
</dbReference>
<protein>
    <recommendedName>
        <fullName evidence="3">Centromere protein J C-terminal domain-containing protein</fullName>
    </recommendedName>
</protein>